<gene>
    <name evidence="2" type="primary">LOC123188268</name>
</gene>
<evidence type="ECO:0000313" key="2">
    <source>
        <dbReference type="EnsemblPlants" id="TraesCS2A02G205600.1.cds1"/>
    </source>
</evidence>
<dbReference type="Gramene" id="TraesCS2A03G0432400.1">
    <property type="protein sequence ID" value="TraesCS2A03G0432400.1.CDS1"/>
    <property type="gene ID" value="TraesCS2A03G0432400"/>
</dbReference>
<evidence type="ECO:0000256" key="1">
    <source>
        <dbReference type="SAM" id="MobiDB-lite"/>
    </source>
</evidence>
<dbReference type="Pfam" id="PF07893">
    <property type="entry name" value="DUF1668"/>
    <property type="match status" value="1"/>
</dbReference>
<reference evidence="2" key="1">
    <citation type="submission" date="2018-08" db="EMBL/GenBank/DDBJ databases">
        <authorList>
            <person name="Rossello M."/>
        </authorList>
    </citation>
    <scope>NUCLEOTIDE SEQUENCE [LARGE SCALE GENOMIC DNA]</scope>
    <source>
        <strain evidence="2">cv. Chinese Spring</strain>
    </source>
</reference>
<dbReference type="InterPro" id="IPR012871">
    <property type="entry name" value="DUF1668_ORYSA"/>
</dbReference>
<dbReference type="Gramene" id="TraesCS2A02G205600.1">
    <property type="protein sequence ID" value="TraesCS2A02G205600.1.cds1"/>
    <property type="gene ID" value="TraesCS2A02G205600"/>
</dbReference>
<keyword evidence="3" id="KW-1185">Reference proteome</keyword>
<feature type="region of interest" description="Disordered" evidence="1">
    <location>
        <begin position="1"/>
        <end position="25"/>
    </location>
</feature>
<dbReference type="Proteomes" id="UP000019116">
    <property type="component" value="Chromosome 2A"/>
</dbReference>
<dbReference type="PANTHER" id="PTHR33085">
    <property type="entry name" value="OS12G0113100 PROTEIN-RELATED"/>
    <property type="match status" value="1"/>
</dbReference>
<name>A0A3B6AV42_WHEAT</name>
<dbReference type="Gramene" id="TraesNOR2A03G00657380.1">
    <property type="protein sequence ID" value="TraesNOR2A03G00657380.1.CDS1"/>
    <property type="gene ID" value="TraesNOR2A03G00657380"/>
</dbReference>
<reference evidence="2" key="2">
    <citation type="submission" date="2018-10" db="UniProtKB">
        <authorList>
            <consortium name="EnsemblPlants"/>
        </authorList>
    </citation>
    <scope>IDENTIFICATION</scope>
</reference>
<organism evidence="2">
    <name type="scientific">Triticum aestivum</name>
    <name type="common">Wheat</name>
    <dbReference type="NCBI Taxonomy" id="4565"/>
    <lineage>
        <taxon>Eukaryota</taxon>
        <taxon>Viridiplantae</taxon>
        <taxon>Streptophyta</taxon>
        <taxon>Embryophyta</taxon>
        <taxon>Tracheophyta</taxon>
        <taxon>Spermatophyta</taxon>
        <taxon>Magnoliopsida</taxon>
        <taxon>Liliopsida</taxon>
        <taxon>Poales</taxon>
        <taxon>Poaceae</taxon>
        <taxon>BOP clade</taxon>
        <taxon>Pooideae</taxon>
        <taxon>Triticodae</taxon>
        <taxon>Triticeae</taxon>
        <taxon>Triticinae</taxon>
        <taxon>Triticum</taxon>
    </lineage>
</organism>
<dbReference type="AlphaFoldDB" id="A0A3B6AV42"/>
<evidence type="ECO:0000313" key="3">
    <source>
        <dbReference type="Proteomes" id="UP000019116"/>
    </source>
</evidence>
<accession>A0A3B6AV42</accession>
<dbReference type="PANTHER" id="PTHR33085:SF47">
    <property type="entry name" value="OS02G0513400 PROTEIN"/>
    <property type="match status" value="1"/>
</dbReference>
<evidence type="ECO:0008006" key="4">
    <source>
        <dbReference type="Google" id="ProtNLM"/>
    </source>
</evidence>
<dbReference type="RefSeq" id="XP_044456254.1">
    <property type="nucleotide sequence ID" value="XM_044600319.1"/>
</dbReference>
<proteinExistence type="predicted"/>
<protein>
    <recommendedName>
        <fullName evidence="4">DUF1618 domain-containing protein</fullName>
    </recommendedName>
</protein>
<sequence length="369" mass="41452">MGGSLDERSSCSSSKRRRRNNDHAERLPRKQHLYLAVDDWEGGYSIHKLDADDILEDTQGGGGEHKLLEHAAIRIKTPMCGRMEFTAVGTNILVDTNPHNRGDHAPPAVIYDTETAALTVGPRFPRGIDPLATSIAVGKTIYVLTTADLPHLPCLQALSWRRVAADNIWDPYMDWSWNKVQSQPPFNGVDIVGYALHPDGRTIFMSTRKQGTHSLDTSNGVWTGLGDDWVLPFKGQAFFDAELNAWVGTDRKGAGYVCCCQVASRSATTKWPLECRVLKEKLFRRNNEEHYMEGGRHKDVTLTYMGDSRFCLVENIVSSKEAIDTVLHVTLFGLKYDHMGELQTKGRRGTRSYAVSKNTRHFSHATFWM</sequence>
<dbReference type="EnsemblPlants" id="TraesCS2A02G205600.1">
    <property type="protein sequence ID" value="TraesCS2A02G205600.1.cds1"/>
    <property type="gene ID" value="TraesCS2A02G205600"/>
</dbReference>
<dbReference type="OrthoDB" id="582849at2759"/>
<dbReference type="GeneID" id="123188268"/>
<dbReference type="OMA" id="RNNEEHY"/>